<accession>W9HAN2</accession>
<protein>
    <submittedName>
        <fullName evidence="1">Uncharacterized protein</fullName>
    </submittedName>
</protein>
<sequence length="139" mass="15933">MEGAMGSDAPLMQIMFRAMLQEKSSHYHERQKKMPERIWALQHEIQVVKAQAAQLRIIQEQTSEQECGAAFIRQHAAMGGGGVSKGERGDDHQDALVQYKENGKMYDLMVAYVTKTGDVRRLLEERYFHLARELIGWVL</sequence>
<dbReference type="EMBL" id="JH717859">
    <property type="protein sequence ID" value="EWY79613.1"/>
    <property type="molecule type" value="Genomic_DNA"/>
</dbReference>
<reference evidence="1 2" key="1">
    <citation type="submission" date="2011-06" db="EMBL/GenBank/DDBJ databases">
        <title>The Genome Sequence of Fusarium oxysporum FOSC 3-a.</title>
        <authorList>
            <consortium name="The Broad Institute Genome Sequencing Platform"/>
            <person name="Ma L.-J."/>
            <person name="Gale L.R."/>
            <person name="Schwartz D.C."/>
            <person name="Zhou S."/>
            <person name="Corby-Kistler H."/>
            <person name="Young S.K."/>
            <person name="Zeng Q."/>
            <person name="Gargeya S."/>
            <person name="Fitzgerald M."/>
            <person name="Haas B."/>
            <person name="Abouelleil A."/>
            <person name="Alvarado L."/>
            <person name="Arachchi H.M."/>
            <person name="Berlin A."/>
            <person name="Brown A."/>
            <person name="Chapman S.B."/>
            <person name="Chen Z."/>
            <person name="Dunbar C."/>
            <person name="Freedman E."/>
            <person name="Gearin G."/>
            <person name="Gellesch M."/>
            <person name="Goldberg J."/>
            <person name="Griggs A."/>
            <person name="Gujja S."/>
            <person name="Heiman D."/>
            <person name="Howarth C."/>
            <person name="Larson L."/>
            <person name="Lui A."/>
            <person name="MacDonald P.J.P."/>
            <person name="Mehta T."/>
            <person name="Montmayeur A."/>
            <person name="Murphy C."/>
            <person name="Neiman D."/>
            <person name="Pearson M."/>
            <person name="Priest M."/>
            <person name="Roberts A."/>
            <person name="Saif S."/>
            <person name="Shea T."/>
            <person name="Shenoy N."/>
            <person name="Sisk P."/>
            <person name="Stolte C."/>
            <person name="Sykes S."/>
            <person name="Wortman J."/>
            <person name="Nusbaum C."/>
            <person name="Birren B."/>
        </authorList>
    </citation>
    <scope>NUCLEOTIDE SEQUENCE [LARGE SCALE GENOMIC DNA]</scope>
    <source>
        <strain evidence="2">FOSC 3-a</strain>
    </source>
</reference>
<dbReference type="Proteomes" id="UP000030753">
    <property type="component" value="Unassembled WGS sequence"/>
</dbReference>
<name>W9HAN2_FUSOX</name>
<dbReference type="AlphaFoldDB" id="W9HAN2"/>
<gene>
    <name evidence="1" type="ORF">FOYG_17248</name>
</gene>
<organism evidence="1 2">
    <name type="scientific">Fusarium oxysporum NRRL 32931</name>
    <dbReference type="NCBI Taxonomy" id="660029"/>
    <lineage>
        <taxon>Eukaryota</taxon>
        <taxon>Fungi</taxon>
        <taxon>Dikarya</taxon>
        <taxon>Ascomycota</taxon>
        <taxon>Pezizomycotina</taxon>
        <taxon>Sordariomycetes</taxon>
        <taxon>Hypocreomycetidae</taxon>
        <taxon>Hypocreales</taxon>
        <taxon>Nectriaceae</taxon>
        <taxon>Fusarium</taxon>
        <taxon>Fusarium oxysporum species complex</taxon>
    </lineage>
</organism>
<evidence type="ECO:0000313" key="1">
    <source>
        <dbReference type="EMBL" id="EWY79613.1"/>
    </source>
</evidence>
<evidence type="ECO:0000313" key="2">
    <source>
        <dbReference type="Proteomes" id="UP000030753"/>
    </source>
</evidence>
<dbReference type="HOGENOM" id="CLU_1845185_0_0_1"/>
<proteinExistence type="predicted"/>